<dbReference type="Proteomes" id="UP000276133">
    <property type="component" value="Unassembled WGS sequence"/>
</dbReference>
<evidence type="ECO:0000313" key="2">
    <source>
        <dbReference type="Proteomes" id="UP000276133"/>
    </source>
</evidence>
<keyword evidence="2" id="KW-1185">Reference proteome</keyword>
<comment type="caution">
    <text evidence="1">The sequence shown here is derived from an EMBL/GenBank/DDBJ whole genome shotgun (WGS) entry which is preliminary data.</text>
</comment>
<proteinExistence type="predicted"/>
<dbReference type="EMBL" id="REGN01011671">
    <property type="protein sequence ID" value="RMZ97035.1"/>
    <property type="molecule type" value="Genomic_DNA"/>
</dbReference>
<sequence>MDLEFKLKFCICVSSNEFSSNCILRCRINTNSERILDIIDTDIMFQFKRIVRSDLIITSIDIESSLGIISLFFMNKEELTNFRKWLGIDNQFNLDKINALIKESFEIQLYQNEKIGFDSKIYLKDQIKILMDRFNPIDCYGPFTTVCQASGFGKSKACFSLVDEGFYVVYCCLRPELSSGYPNRSCLADFLLSNSTEDMT</sequence>
<dbReference type="PANTHER" id="PTHR33266">
    <property type="entry name" value="CHROMOSOME 15, WHOLE GENOME SHOTGUN SEQUENCE"/>
    <property type="match status" value="1"/>
</dbReference>
<evidence type="ECO:0000313" key="1">
    <source>
        <dbReference type="EMBL" id="RMZ97035.1"/>
    </source>
</evidence>
<gene>
    <name evidence="1" type="ORF">BpHYR1_044278</name>
</gene>
<dbReference type="PANTHER" id="PTHR33266:SF1">
    <property type="entry name" value="F-BOX DOMAIN-CONTAINING PROTEIN"/>
    <property type="match status" value="1"/>
</dbReference>
<reference evidence="1 2" key="1">
    <citation type="journal article" date="2018" name="Sci. Rep.">
        <title>Genomic signatures of local adaptation to the degree of environmental predictability in rotifers.</title>
        <authorList>
            <person name="Franch-Gras L."/>
            <person name="Hahn C."/>
            <person name="Garcia-Roger E.M."/>
            <person name="Carmona M.J."/>
            <person name="Serra M."/>
            <person name="Gomez A."/>
        </authorList>
    </citation>
    <scope>NUCLEOTIDE SEQUENCE [LARGE SCALE GENOMIC DNA]</scope>
    <source>
        <strain evidence="1">HYR1</strain>
    </source>
</reference>
<accession>A0A3M7PD60</accession>
<name>A0A3M7PD60_BRAPC</name>
<dbReference type="OrthoDB" id="2432117at2759"/>
<dbReference type="AlphaFoldDB" id="A0A3M7PD60"/>
<organism evidence="1 2">
    <name type="scientific">Brachionus plicatilis</name>
    <name type="common">Marine rotifer</name>
    <name type="synonym">Brachionus muelleri</name>
    <dbReference type="NCBI Taxonomy" id="10195"/>
    <lineage>
        <taxon>Eukaryota</taxon>
        <taxon>Metazoa</taxon>
        <taxon>Spiralia</taxon>
        <taxon>Gnathifera</taxon>
        <taxon>Rotifera</taxon>
        <taxon>Eurotatoria</taxon>
        <taxon>Monogononta</taxon>
        <taxon>Pseudotrocha</taxon>
        <taxon>Ploima</taxon>
        <taxon>Brachionidae</taxon>
        <taxon>Brachionus</taxon>
    </lineage>
</organism>
<protein>
    <submittedName>
        <fullName evidence="1">Uncharacterized protein</fullName>
    </submittedName>
</protein>